<dbReference type="EMBL" id="JBHUFP010000005">
    <property type="protein sequence ID" value="MFD1805722.1"/>
    <property type="molecule type" value="Genomic_DNA"/>
</dbReference>
<evidence type="ECO:0000313" key="1">
    <source>
        <dbReference type="EMBL" id="MFD1805722.1"/>
    </source>
</evidence>
<sequence length="378" mass="44668">MFWGEVMRVFRKLSYVLCLSLCLSISVEAKIAEKQRLLAELQSSFEYMEQISNSDSLTPIEIKPIKLIKKFDPKDKHNFIELPTQSKIEHSQLDQFFAQRQIDIWYKYPYYFFNIPKESYKLAELLGLEPDYFSRNTQLHPIFTPTDIELMDGTRETNFDYLSPQKIFAEKNMEGELSQHHLSELEQSVYATKDSFYEQIVIESDQPLKQVSFTIDLPLQQYQSHTVQQIPYKIMTQFGEIQLIQILGNAVTYRLPKNIVDSVIMHGVYQDGRALMSIGSNSHPLLTDDERSYHRQLANLFKEVYRLVNMDKIKTEEEIRKFFQTRQPFPPEVDEETRYMQITRYYTGDVSQVLFQLPEEVEKLQFNIVSPVIRNEEK</sequence>
<evidence type="ECO:0000313" key="2">
    <source>
        <dbReference type="Proteomes" id="UP001597420"/>
    </source>
</evidence>
<dbReference type="RefSeq" id="WP_379096902.1">
    <property type="nucleotide sequence ID" value="NZ_JBHUFP010000005.1"/>
</dbReference>
<name>A0ABW4NXA0_9PAST</name>
<organism evidence="1 2">
    <name type="scientific">Pasteurella oralis</name>
    <dbReference type="NCBI Taxonomy" id="1071947"/>
    <lineage>
        <taxon>Bacteria</taxon>
        <taxon>Pseudomonadati</taxon>
        <taxon>Pseudomonadota</taxon>
        <taxon>Gammaproteobacteria</taxon>
        <taxon>Pasteurellales</taxon>
        <taxon>Pasteurellaceae</taxon>
        <taxon>Pasteurella</taxon>
    </lineage>
</organism>
<gene>
    <name evidence="1" type="ORF">ACFSAV_04915</name>
</gene>
<protein>
    <submittedName>
        <fullName evidence="1">Uncharacterized protein</fullName>
    </submittedName>
</protein>
<proteinExistence type="predicted"/>
<dbReference type="Proteomes" id="UP001597420">
    <property type="component" value="Unassembled WGS sequence"/>
</dbReference>
<accession>A0ABW4NXA0</accession>
<comment type="caution">
    <text evidence="1">The sequence shown here is derived from an EMBL/GenBank/DDBJ whole genome shotgun (WGS) entry which is preliminary data.</text>
</comment>
<keyword evidence="2" id="KW-1185">Reference proteome</keyword>
<reference evidence="2" key="1">
    <citation type="journal article" date="2019" name="Int. J. Syst. Evol. Microbiol.">
        <title>The Global Catalogue of Microorganisms (GCM) 10K type strain sequencing project: providing services to taxonomists for standard genome sequencing and annotation.</title>
        <authorList>
            <consortium name="The Broad Institute Genomics Platform"/>
            <consortium name="The Broad Institute Genome Sequencing Center for Infectious Disease"/>
            <person name="Wu L."/>
            <person name="Ma J."/>
        </authorList>
    </citation>
    <scope>NUCLEOTIDE SEQUENCE [LARGE SCALE GENOMIC DNA]</scope>
    <source>
        <strain evidence="2">CCM 7950</strain>
    </source>
</reference>